<feature type="chain" id="PRO_5037381238" description="Dienelactone hydrolase" evidence="4">
    <location>
        <begin position="21"/>
        <end position="341"/>
    </location>
</feature>
<dbReference type="GO" id="GO:0016042">
    <property type="term" value="P:lipid catabolic process"/>
    <property type="evidence" value="ECO:0007669"/>
    <property type="project" value="UniProtKB-KW"/>
</dbReference>
<comment type="caution">
    <text evidence="5">The sequence shown here is derived from an EMBL/GenBank/DDBJ whole genome shotgun (WGS) entry which is preliminary data.</text>
</comment>
<keyword evidence="2" id="KW-0442">Lipid degradation</keyword>
<accession>A0A934UMK6</accession>
<keyword evidence="6" id="KW-1185">Reference proteome</keyword>
<dbReference type="GO" id="GO:0003847">
    <property type="term" value="F:1-alkyl-2-acetylglycerophosphocholine esterase activity"/>
    <property type="evidence" value="ECO:0007669"/>
    <property type="project" value="TreeGrafter"/>
</dbReference>
<protein>
    <recommendedName>
        <fullName evidence="7">Dienelactone hydrolase</fullName>
    </recommendedName>
</protein>
<proteinExistence type="predicted"/>
<dbReference type="Gene3D" id="3.40.50.1820">
    <property type="entry name" value="alpha/beta hydrolase"/>
    <property type="match status" value="1"/>
</dbReference>
<dbReference type="InterPro" id="IPR016986">
    <property type="entry name" value="UCP031982_abhydr"/>
</dbReference>
<sequence length="341" mass="38155">MRVRNLLILLILPFAGIAQTKTINIGEQTFHFNDTTRKRPLITEIWYPTTDERSPEPKKNFPYIVAPTIWNAKLPVNKKPLIIISHGTGGSRMTLEWLADDLVKNGFIVAAVDHWGNTYDNKIAIDFVTPWERAQDISFVLTQLLNKPETNACIDQNRIGAAGFSIGGYTVIALAGAKLNLQALDNFMQSAKGKQEMDIPEFPELANSINRDSVMASFTKSPPLKDKRIKAVFAMCPAIGQGFPEKKQFKEVNVPLYIVDAESDKITPVETNAAHYHKMMLFSKLYVLPGKAGHYVFLNEATPMLKQSGEPIFNDDPTVDRHAVHTKVGSLAVKFFKEILN</sequence>
<evidence type="ECO:0000256" key="1">
    <source>
        <dbReference type="ARBA" id="ARBA00022801"/>
    </source>
</evidence>
<keyword evidence="4" id="KW-0732">Signal</keyword>
<name>A0A934UMK6_9SPHI</name>
<dbReference type="PANTHER" id="PTHR10272:SF0">
    <property type="entry name" value="PLATELET-ACTIVATING FACTOR ACETYLHYDROLASE"/>
    <property type="match status" value="1"/>
</dbReference>
<dbReference type="InterPro" id="IPR029058">
    <property type="entry name" value="AB_hydrolase_fold"/>
</dbReference>
<feature type="signal peptide" evidence="4">
    <location>
        <begin position="1"/>
        <end position="20"/>
    </location>
</feature>
<dbReference type="PIRSF" id="PIRSF031982">
    <property type="entry name" value="UCP031982_abhydr"/>
    <property type="match status" value="1"/>
</dbReference>
<keyword evidence="1" id="KW-0378">Hydrolase</keyword>
<evidence type="ECO:0000313" key="6">
    <source>
        <dbReference type="Proteomes" id="UP000613193"/>
    </source>
</evidence>
<dbReference type="RefSeq" id="WP_200065426.1">
    <property type="nucleotide sequence ID" value="NZ_JAEHFW010000001.1"/>
</dbReference>
<evidence type="ECO:0008006" key="7">
    <source>
        <dbReference type="Google" id="ProtNLM"/>
    </source>
</evidence>
<dbReference type="EMBL" id="JAEHFW010000001">
    <property type="protein sequence ID" value="MBK0378981.1"/>
    <property type="molecule type" value="Genomic_DNA"/>
</dbReference>
<organism evidence="5 6">
    <name type="scientific">Mucilaginibacter segetis</name>
    <dbReference type="NCBI Taxonomy" id="2793071"/>
    <lineage>
        <taxon>Bacteria</taxon>
        <taxon>Pseudomonadati</taxon>
        <taxon>Bacteroidota</taxon>
        <taxon>Sphingobacteriia</taxon>
        <taxon>Sphingobacteriales</taxon>
        <taxon>Sphingobacteriaceae</taxon>
        <taxon>Mucilaginibacter</taxon>
    </lineage>
</organism>
<dbReference type="Pfam" id="PF03403">
    <property type="entry name" value="PAF-AH_p_II"/>
    <property type="match status" value="1"/>
</dbReference>
<dbReference type="PANTHER" id="PTHR10272">
    <property type="entry name" value="PLATELET-ACTIVATING FACTOR ACETYLHYDROLASE"/>
    <property type="match status" value="1"/>
</dbReference>
<keyword evidence="3" id="KW-0443">Lipid metabolism</keyword>
<evidence type="ECO:0000256" key="2">
    <source>
        <dbReference type="ARBA" id="ARBA00022963"/>
    </source>
</evidence>
<evidence type="ECO:0000256" key="3">
    <source>
        <dbReference type="ARBA" id="ARBA00023098"/>
    </source>
</evidence>
<dbReference type="Proteomes" id="UP000613193">
    <property type="component" value="Unassembled WGS sequence"/>
</dbReference>
<evidence type="ECO:0000313" key="5">
    <source>
        <dbReference type="EMBL" id="MBK0378981.1"/>
    </source>
</evidence>
<gene>
    <name evidence="5" type="ORF">I5M19_06665</name>
</gene>
<dbReference type="SUPFAM" id="SSF53474">
    <property type="entry name" value="alpha/beta-Hydrolases"/>
    <property type="match status" value="1"/>
</dbReference>
<evidence type="ECO:0000256" key="4">
    <source>
        <dbReference type="SAM" id="SignalP"/>
    </source>
</evidence>
<dbReference type="AlphaFoldDB" id="A0A934UMK6"/>
<reference evidence="5" key="1">
    <citation type="submission" date="2020-12" db="EMBL/GenBank/DDBJ databases">
        <title>Bacterial novel species Mucilaginibacter sp. SD-g isolated from soil.</title>
        <authorList>
            <person name="Jung H.-Y."/>
        </authorList>
    </citation>
    <scope>NUCLEOTIDE SEQUENCE</scope>
    <source>
        <strain evidence="5">SD-g</strain>
    </source>
</reference>